<sequence>MFLYTKTTVLSDQMLKLEKDTKQLRIENISLEKQLANNYSLENLTKLAVKYGFSKISNPVYLKQLHYAFILDHD</sequence>
<organism evidence="1 2">
    <name type="scientific">Candidatus Roizmanbacteria bacterium RIFCSPLOWO2_02_FULL_36_11</name>
    <dbReference type="NCBI Taxonomy" id="1802071"/>
    <lineage>
        <taxon>Bacteria</taxon>
        <taxon>Candidatus Roizmaniibacteriota</taxon>
    </lineage>
</organism>
<dbReference type="AlphaFoldDB" id="A0A1F7JG73"/>
<reference evidence="1 2" key="1">
    <citation type="journal article" date="2016" name="Nat. Commun.">
        <title>Thousands of microbial genomes shed light on interconnected biogeochemical processes in an aquifer system.</title>
        <authorList>
            <person name="Anantharaman K."/>
            <person name="Brown C.T."/>
            <person name="Hug L.A."/>
            <person name="Sharon I."/>
            <person name="Castelle C.J."/>
            <person name="Probst A.J."/>
            <person name="Thomas B.C."/>
            <person name="Singh A."/>
            <person name="Wilkins M.J."/>
            <person name="Karaoz U."/>
            <person name="Brodie E.L."/>
            <person name="Williams K.H."/>
            <person name="Hubbard S.S."/>
            <person name="Banfield J.F."/>
        </authorList>
    </citation>
    <scope>NUCLEOTIDE SEQUENCE [LARGE SCALE GENOMIC DNA]</scope>
</reference>
<proteinExistence type="predicted"/>
<gene>
    <name evidence="1" type="ORF">A3H78_01860</name>
</gene>
<comment type="caution">
    <text evidence="1">The sequence shown here is derived from an EMBL/GenBank/DDBJ whole genome shotgun (WGS) entry which is preliminary data.</text>
</comment>
<name>A0A1F7JG73_9BACT</name>
<dbReference type="Proteomes" id="UP000177418">
    <property type="component" value="Unassembled WGS sequence"/>
</dbReference>
<accession>A0A1F7JG73</accession>
<evidence type="ECO:0000313" key="1">
    <source>
        <dbReference type="EMBL" id="OGK54610.1"/>
    </source>
</evidence>
<evidence type="ECO:0000313" key="2">
    <source>
        <dbReference type="Proteomes" id="UP000177418"/>
    </source>
</evidence>
<dbReference type="EMBL" id="MGAV01000014">
    <property type="protein sequence ID" value="OGK54610.1"/>
    <property type="molecule type" value="Genomic_DNA"/>
</dbReference>
<protein>
    <submittedName>
        <fullName evidence="1">Uncharacterized protein</fullName>
    </submittedName>
</protein>